<sequence>MKNRQVIGIMSDINVYITSDLTSSERRISPQWDLQYLKKKLELITGISPKDQTIQHYAIPSSNEFIVILDANKYYTAEDNDKHVSDFNILPFSRLHVHDNNPDSQLSQLQGDDTTEEFKLSEEEYAKRTDSVLHWKETNKLGRFDPEYELQKSRQLEENLKISSSLHVGDRCRIINILGERRGAIKYVGKIMLLDEGENIWVGVEFDEPVGKNNGLILGTKIFECRENHGSFVKPKQVEVGDFPELDPFASDDDDEI</sequence>
<dbReference type="Gene3D" id="2.30.30.190">
    <property type="entry name" value="CAP Gly-rich-like domain"/>
    <property type="match status" value="1"/>
</dbReference>
<comment type="subcellular location">
    <subcellularLocation>
        <location evidence="1">Cytoplasm</location>
    </subcellularLocation>
</comment>
<dbReference type="InterPro" id="IPR036859">
    <property type="entry name" value="CAP-Gly_dom_sf"/>
</dbReference>
<dbReference type="GO" id="GO:0035371">
    <property type="term" value="C:microtubule plus-end"/>
    <property type="evidence" value="ECO:0007669"/>
    <property type="project" value="TreeGrafter"/>
</dbReference>
<dbReference type="SUPFAM" id="SSF74924">
    <property type="entry name" value="Cap-Gly domain"/>
    <property type="match status" value="1"/>
</dbReference>
<comment type="caution">
    <text evidence="6">The sequence shown here is derived from an EMBL/GenBank/DDBJ whole genome shotgun (WGS) entry which is preliminary data.</text>
</comment>
<gene>
    <name evidence="6" type="ORF">AC631_04522</name>
</gene>
<dbReference type="EMBL" id="LMYN01000124">
    <property type="protein sequence ID" value="KRZ99713.1"/>
    <property type="molecule type" value="Genomic_DNA"/>
</dbReference>
<dbReference type="RefSeq" id="XP_015465816.1">
    <property type="nucleotide sequence ID" value="XM_015613351.1"/>
</dbReference>
<evidence type="ECO:0000256" key="3">
    <source>
        <dbReference type="ARBA" id="ARBA00023186"/>
    </source>
</evidence>
<evidence type="ECO:0000256" key="1">
    <source>
        <dbReference type="ARBA" id="ARBA00004496"/>
    </source>
</evidence>
<dbReference type="GO" id="GO:0051010">
    <property type="term" value="F:microtubule plus-end binding"/>
    <property type="evidence" value="ECO:0007669"/>
    <property type="project" value="TreeGrafter"/>
</dbReference>
<dbReference type="PANTHER" id="PTHR18916">
    <property type="entry name" value="DYNACTIN 1-RELATED MICROTUBULE-BINDING"/>
    <property type="match status" value="1"/>
</dbReference>
<dbReference type="GO" id="GO:0005634">
    <property type="term" value="C:nucleus"/>
    <property type="evidence" value="ECO:0007669"/>
    <property type="project" value="TreeGrafter"/>
</dbReference>
<dbReference type="OrthoDB" id="5295208at2759"/>
<dbReference type="Pfam" id="PF14560">
    <property type="entry name" value="Ubiquitin_2"/>
    <property type="match status" value="1"/>
</dbReference>
<dbReference type="Pfam" id="PF01302">
    <property type="entry name" value="CAP_GLY"/>
    <property type="match status" value="1"/>
</dbReference>
<dbReference type="InterPro" id="IPR000938">
    <property type="entry name" value="CAP-Gly_domain"/>
</dbReference>
<dbReference type="GO" id="GO:0005938">
    <property type="term" value="C:cell cortex"/>
    <property type="evidence" value="ECO:0007669"/>
    <property type="project" value="TreeGrafter"/>
</dbReference>
<evidence type="ECO:0000313" key="7">
    <source>
        <dbReference type="Proteomes" id="UP000054251"/>
    </source>
</evidence>
<feature type="domain" description="CAP-Gly" evidence="5">
    <location>
        <begin position="192"/>
        <end position="234"/>
    </location>
</feature>
<dbReference type="AlphaFoldDB" id="A0A0V1PU68"/>
<dbReference type="Proteomes" id="UP000054251">
    <property type="component" value="Unassembled WGS sequence"/>
</dbReference>
<dbReference type="PANTHER" id="PTHR18916:SF85">
    <property type="entry name" value="TUBULIN-FOLDING COFACTOR B"/>
    <property type="match status" value="1"/>
</dbReference>
<evidence type="ECO:0000313" key="6">
    <source>
        <dbReference type="EMBL" id="KRZ99713.1"/>
    </source>
</evidence>
<dbReference type="Gene3D" id="3.10.20.90">
    <property type="entry name" value="Phosphatidylinositol 3-kinase Catalytic Subunit, Chain A, domain 1"/>
    <property type="match status" value="1"/>
</dbReference>
<reference evidence="6 7" key="1">
    <citation type="submission" date="2015-11" db="EMBL/GenBank/DDBJ databases">
        <title>The genome of Debaryomyces fabryi.</title>
        <authorList>
            <person name="Tafer H."/>
            <person name="Lopandic K."/>
        </authorList>
    </citation>
    <scope>NUCLEOTIDE SEQUENCE [LARGE SCALE GENOMIC DNA]</scope>
    <source>
        <strain evidence="6 7">CBS 789</strain>
    </source>
</reference>
<keyword evidence="3" id="KW-0143">Chaperone</keyword>
<accession>A0A0V1PU68</accession>
<evidence type="ECO:0000256" key="2">
    <source>
        <dbReference type="ARBA" id="ARBA00022490"/>
    </source>
</evidence>
<dbReference type="GeneID" id="26841531"/>
<dbReference type="PROSITE" id="PS50245">
    <property type="entry name" value="CAP_GLY_2"/>
    <property type="match status" value="1"/>
</dbReference>
<comment type="similarity">
    <text evidence="4">Belongs to the TBCB family.</text>
</comment>
<dbReference type="SUPFAM" id="SSF54236">
    <property type="entry name" value="Ubiquitin-like"/>
    <property type="match status" value="1"/>
</dbReference>
<proteinExistence type="inferred from homology"/>
<keyword evidence="7" id="KW-1185">Reference proteome</keyword>
<dbReference type="InterPro" id="IPR000626">
    <property type="entry name" value="Ubiquitin-like_dom"/>
</dbReference>
<keyword evidence="2" id="KW-0963">Cytoplasm</keyword>
<protein>
    <recommendedName>
        <fullName evidence="5">CAP-Gly domain-containing protein</fullName>
    </recommendedName>
</protein>
<dbReference type="InterPro" id="IPR029071">
    <property type="entry name" value="Ubiquitin-like_domsf"/>
</dbReference>
<organism evidence="6 7">
    <name type="scientific">Debaryomyces fabryi</name>
    <dbReference type="NCBI Taxonomy" id="58627"/>
    <lineage>
        <taxon>Eukaryota</taxon>
        <taxon>Fungi</taxon>
        <taxon>Dikarya</taxon>
        <taxon>Ascomycota</taxon>
        <taxon>Saccharomycotina</taxon>
        <taxon>Pichiomycetes</taxon>
        <taxon>Debaryomycetaceae</taxon>
        <taxon>Debaryomyces</taxon>
    </lineage>
</organism>
<dbReference type="GO" id="GO:0031122">
    <property type="term" value="P:cytoplasmic microtubule organization"/>
    <property type="evidence" value="ECO:0007669"/>
    <property type="project" value="TreeGrafter"/>
</dbReference>
<evidence type="ECO:0000259" key="5">
    <source>
        <dbReference type="PROSITE" id="PS50245"/>
    </source>
</evidence>
<name>A0A0V1PU68_9ASCO</name>
<dbReference type="SMART" id="SM01052">
    <property type="entry name" value="CAP_GLY"/>
    <property type="match status" value="1"/>
</dbReference>
<evidence type="ECO:0000256" key="4">
    <source>
        <dbReference type="ARBA" id="ARBA00025779"/>
    </source>
</evidence>